<keyword evidence="1" id="KW-0812">Transmembrane</keyword>
<feature type="transmembrane region" description="Helical" evidence="1">
    <location>
        <begin position="134"/>
        <end position="155"/>
    </location>
</feature>
<dbReference type="Proteomes" id="UP000316330">
    <property type="component" value="Unassembled WGS sequence"/>
</dbReference>
<comment type="caution">
    <text evidence="2">The sequence shown here is derived from an EMBL/GenBank/DDBJ whole genome shotgun (WGS) entry which is preliminary data.</text>
</comment>
<proteinExistence type="predicted"/>
<evidence type="ECO:0000313" key="2">
    <source>
        <dbReference type="EMBL" id="TVX98275.1"/>
    </source>
</evidence>
<feature type="transmembrane region" description="Helical" evidence="1">
    <location>
        <begin position="193"/>
        <end position="221"/>
    </location>
</feature>
<keyword evidence="3" id="KW-1185">Reference proteome</keyword>
<sequence length="226" mass="25253">MSRVAGIVKTHLTDLWSWAMMPWLILGISFTVNVIIGASVGDKIETGGLSSIYVYMLVLGVGSVGQTFPFLIGFGARRKDYFLGTTATIALIGAGSVILLLILGYVERQTGYWGIELHFFNISYVTDGPLIQKFWVLFSMMLHFFFVGFAISSIYRKFGRDGLFFFFIAFGVAITFAVYLLSVFDRLRAVFDWFVDLTVLGLANGLFLLTLVYVGLSYLLLRKASF</sequence>
<feature type="transmembrane region" description="Helical" evidence="1">
    <location>
        <begin position="81"/>
        <end position="106"/>
    </location>
</feature>
<feature type="transmembrane region" description="Helical" evidence="1">
    <location>
        <begin position="52"/>
        <end position="74"/>
    </location>
</feature>
<dbReference type="AlphaFoldDB" id="A0A559JEH9"/>
<dbReference type="RefSeq" id="WP_144704083.1">
    <property type="nucleotide sequence ID" value="NZ_VNJJ01000009.1"/>
</dbReference>
<gene>
    <name evidence="2" type="ORF">FPZ45_16385</name>
</gene>
<keyword evidence="1" id="KW-1133">Transmembrane helix</keyword>
<keyword evidence="1" id="KW-0472">Membrane</keyword>
<organism evidence="2 3">
    <name type="scientific">Cohnella terricola</name>
    <dbReference type="NCBI Taxonomy" id="1289167"/>
    <lineage>
        <taxon>Bacteria</taxon>
        <taxon>Bacillati</taxon>
        <taxon>Bacillota</taxon>
        <taxon>Bacilli</taxon>
        <taxon>Bacillales</taxon>
        <taxon>Paenibacillaceae</taxon>
        <taxon>Cohnella</taxon>
    </lineage>
</organism>
<dbReference type="EMBL" id="VNJJ01000009">
    <property type="protein sequence ID" value="TVX98275.1"/>
    <property type="molecule type" value="Genomic_DNA"/>
</dbReference>
<accession>A0A559JEH9</accession>
<feature type="transmembrane region" description="Helical" evidence="1">
    <location>
        <begin position="162"/>
        <end position="181"/>
    </location>
</feature>
<evidence type="ECO:0000313" key="3">
    <source>
        <dbReference type="Proteomes" id="UP000316330"/>
    </source>
</evidence>
<dbReference type="OrthoDB" id="2663350at2"/>
<protein>
    <submittedName>
        <fullName evidence="2">Uncharacterized protein</fullName>
    </submittedName>
</protein>
<reference evidence="2 3" key="1">
    <citation type="submission" date="2019-07" db="EMBL/GenBank/DDBJ databases">
        <authorList>
            <person name="Kim J."/>
        </authorList>
    </citation>
    <scope>NUCLEOTIDE SEQUENCE [LARGE SCALE GENOMIC DNA]</scope>
    <source>
        <strain evidence="2 3">G13</strain>
    </source>
</reference>
<feature type="transmembrane region" description="Helical" evidence="1">
    <location>
        <begin position="21"/>
        <end position="40"/>
    </location>
</feature>
<name>A0A559JEH9_9BACL</name>
<evidence type="ECO:0000256" key="1">
    <source>
        <dbReference type="SAM" id="Phobius"/>
    </source>
</evidence>